<dbReference type="SMART" id="SM00906">
    <property type="entry name" value="Fungal_trans"/>
    <property type="match status" value="1"/>
</dbReference>
<feature type="region of interest" description="Disordered" evidence="2">
    <location>
        <begin position="1"/>
        <end position="30"/>
    </location>
</feature>
<evidence type="ECO:0000256" key="2">
    <source>
        <dbReference type="SAM" id="MobiDB-lite"/>
    </source>
</evidence>
<name>A0A9P4UE22_9PLEO</name>
<keyword evidence="5" id="KW-1185">Reference proteome</keyword>
<dbReference type="GO" id="GO:0003677">
    <property type="term" value="F:DNA binding"/>
    <property type="evidence" value="ECO:0007669"/>
    <property type="project" value="InterPro"/>
</dbReference>
<dbReference type="Pfam" id="PF04082">
    <property type="entry name" value="Fungal_trans"/>
    <property type="match status" value="1"/>
</dbReference>
<organism evidence="4 5">
    <name type="scientific">Karstenula rhodostoma CBS 690.94</name>
    <dbReference type="NCBI Taxonomy" id="1392251"/>
    <lineage>
        <taxon>Eukaryota</taxon>
        <taxon>Fungi</taxon>
        <taxon>Dikarya</taxon>
        <taxon>Ascomycota</taxon>
        <taxon>Pezizomycotina</taxon>
        <taxon>Dothideomycetes</taxon>
        <taxon>Pleosporomycetidae</taxon>
        <taxon>Pleosporales</taxon>
        <taxon>Massarineae</taxon>
        <taxon>Didymosphaeriaceae</taxon>
        <taxon>Karstenula</taxon>
    </lineage>
</organism>
<dbReference type="CDD" id="cd12148">
    <property type="entry name" value="fungal_TF_MHR"/>
    <property type="match status" value="1"/>
</dbReference>
<keyword evidence="1" id="KW-0539">Nucleus</keyword>
<reference evidence="4" key="1">
    <citation type="journal article" date="2020" name="Stud. Mycol.">
        <title>101 Dothideomycetes genomes: a test case for predicting lifestyles and emergence of pathogens.</title>
        <authorList>
            <person name="Haridas S."/>
            <person name="Albert R."/>
            <person name="Binder M."/>
            <person name="Bloem J."/>
            <person name="Labutti K."/>
            <person name="Salamov A."/>
            <person name="Andreopoulos B."/>
            <person name="Baker S."/>
            <person name="Barry K."/>
            <person name="Bills G."/>
            <person name="Bluhm B."/>
            <person name="Cannon C."/>
            <person name="Castanera R."/>
            <person name="Culley D."/>
            <person name="Daum C."/>
            <person name="Ezra D."/>
            <person name="Gonzalez J."/>
            <person name="Henrissat B."/>
            <person name="Kuo A."/>
            <person name="Liang C."/>
            <person name="Lipzen A."/>
            <person name="Lutzoni F."/>
            <person name="Magnuson J."/>
            <person name="Mondo S."/>
            <person name="Nolan M."/>
            <person name="Ohm R."/>
            <person name="Pangilinan J."/>
            <person name="Park H.-J."/>
            <person name="Ramirez L."/>
            <person name="Alfaro M."/>
            <person name="Sun H."/>
            <person name="Tritt A."/>
            <person name="Yoshinaga Y."/>
            <person name="Zwiers L.-H."/>
            <person name="Turgeon B."/>
            <person name="Goodwin S."/>
            <person name="Spatafora J."/>
            <person name="Crous P."/>
            <person name="Grigoriev I."/>
        </authorList>
    </citation>
    <scope>NUCLEOTIDE SEQUENCE</scope>
    <source>
        <strain evidence="4">CBS 690.94</strain>
    </source>
</reference>
<dbReference type="InterPro" id="IPR050987">
    <property type="entry name" value="AtrR-like"/>
</dbReference>
<proteinExistence type="predicted"/>
<evidence type="ECO:0000313" key="4">
    <source>
        <dbReference type="EMBL" id="KAF2445762.1"/>
    </source>
</evidence>
<dbReference type="InterPro" id="IPR007219">
    <property type="entry name" value="XnlR_reg_dom"/>
</dbReference>
<dbReference type="GO" id="GO:0008270">
    <property type="term" value="F:zinc ion binding"/>
    <property type="evidence" value="ECO:0007669"/>
    <property type="project" value="InterPro"/>
</dbReference>
<evidence type="ECO:0000256" key="1">
    <source>
        <dbReference type="ARBA" id="ARBA00023242"/>
    </source>
</evidence>
<dbReference type="GO" id="GO:0003700">
    <property type="term" value="F:DNA-binding transcription factor activity"/>
    <property type="evidence" value="ECO:0007669"/>
    <property type="project" value="InterPro"/>
</dbReference>
<dbReference type="PANTHER" id="PTHR46910">
    <property type="entry name" value="TRANSCRIPTION FACTOR PDR1"/>
    <property type="match status" value="1"/>
</dbReference>
<comment type="caution">
    <text evidence="4">The sequence shown here is derived from an EMBL/GenBank/DDBJ whole genome shotgun (WGS) entry which is preliminary data.</text>
</comment>
<dbReference type="PANTHER" id="PTHR46910:SF9">
    <property type="entry name" value="MISCELLANEOUS ZN(II)2CYS6 TRANSCRIPTION FACTOR (EUROFUNG)"/>
    <property type="match status" value="1"/>
</dbReference>
<feature type="compositionally biased region" description="Polar residues" evidence="2">
    <location>
        <begin position="544"/>
        <end position="556"/>
    </location>
</feature>
<evidence type="ECO:0000259" key="3">
    <source>
        <dbReference type="SMART" id="SM00906"/>
    </source>
</evidence>
<dbReference type="AlphaFoldDB" id="A0A9P4UE22"/>
<accession>A0A9P4UE22</accession>
<sequence>MENYDEGSDPITEVDGRPCKRRRRTTTTLPPREVGLMRSIPGDKISSFVGSSSGVYFIRSVYSAFRSHLNTAAPLPSPEVPGEDDNLPSASPNLSKRIWRGNEVAPRGSSTITFQKLVDWSRSYFANWHPAYPFLHAPSVLDYFESQGRDAREPATSDSDFIVLRAIMSISLADRRQSLSDDEEPYPAELVFQSYDEASNSVQHAFSQPVSMQSLQAALSVQLFLVSMLRFNAASRLGGLIIRMALQMGLHRCPQRYPSFSPTQRELRHRVFFSLYCIDRFICQSTGLPLSLRDDDIDVCYPSIERHADGKASSGKFWPTVYNTLDARLRLLEFLSRHCHIRGDIMEFKHKSIQHAQRETDQAMVITANLAKLANDVAEFIDFDERDPPTLSPFHDTLLKILYHESVISLNRPVIASNSSGSTYEAALQQCIGSARAIIASLHDAITSTSHGGQVSFNLLWPSFTWAVWMSTFILFHAAYTEHVSTAMVSRLADKSLRILEHLARRGSVWPEACGVAIKDLKIQLTHNTSKKIKDSVANRPDRSTPSPYGNITSAASPHVIAHTPSQTTIPAPGERVRERIVAVGTDAAPSTRPGTRVAATGRMSREADNLDNMSVLADAGLNMQTSDNNFDIPPLGNFSHNGLTLDQSFQFPSNDNQDPFAGFDIPFWLGQDQYAGMVNGWS</sequence>
<feature type="region of interest" description="Disordered" evidence="2">
    <location>
        <begin position="534"/>
        <end position="571"/>
    </location>
</feature>
<dbReference type="GO" id="GO:0006351">
    <property type="term" value="P:DNA-templated transcription"/>
    <property type="evidence" value="ECO:0007669"/>
    <property type="project" value="InterPro"/>
</dbReference>
<gene>
    <name evidence="4" type="ORF">P171DRAFT_358068</name>
</gene>
<feature type="compositionally biased region" description="Basic and acidic residues" evidence="2">
    <location>
        <begin position="534"/>
        <end position="543"/>
    </location>
</feature>
<dbReference type="EMBL" id="MU001499">
    <property type="protein sequence ID" value="KAF2445762.1"/>
    <property type="molecule type" value="Genomic_DNA"/>
</dbReference>
<feature type="domain" description="Xylanolytic transcriptional activator regulatory" evidence="3">
    <location>
        <begin position="234"/>
        <end position="308"/>
    </location>
</feature>
<protein>
    <recommendedName>
        <fullName evidence="3">Xylanolytic transcriptional activator regulatory domain-containing protein</fullName>
    </recommendedName>
</protein>
<dbReference type="Proteomes" id="UP000799764">
    <property type="component" value="Unassembled WGS sequence"/>
</dbReference>
<dbReference type="OrthoDB" id="3266505at2759"/>
<evidence type="ECO:0000313" key="5">
    <source>
        <dbReference type="Proteomes" id="UP000799764"/>
    </source>
</evidence>